<accession>A0A1W1BT62</accession>
<feature type="domain" description="Cadherin" evidence="5">
    <location>
        <begin position="1177"/>
        <end position="1273"/>
    </location>
</feature>
<feature type="domain" description="Cadherin" evidence="5">
    <location>
        <begin position="594"/>
        <end position="687"/>
    </location>
</feature>
<dbReference type="GO" id="GO:0045296">
    <property type="term" value="F:cadherin binding"/>
    <property type="evidence" value="ECO:0007669"/>
    <property type="project" value="TreeGrafter"/>
</dbReference>
<dbReference type="GO" id="GO:0007156">
    <property type="term" value="P:homophilic cell adhesion via plasma membrane adhesion molecules"/>
    <property type="evidence" value="ECO:0007669"/>
    <property type="project" value="InterPro"/>
</dbReference>
<dbReference type="GO" id="GO:0008013">
    <property type="term" value="F:beta-catenin binding"/>
    <property type="evidence" value="ECO:0007669"/>
    <property type="project" value="TreeGrafter"/>
</dbReference>
<comment type="subcellular location">
    <subcellularLocation>
        <location evidence="1">Membrane</location>
    </subcellularLocation>
</comment>
<dbReference type="PRINTS" id="PR00205">
    <property type="entry name" value="CADHERIN"/>
</dbReference>
<dbReference type="InterPro" id="IPR005046">
    <property type="entry name" value="DUF285"/>
</dbReference>
<evidence type="ECO:0000256" key="4">
    <source>
        <dbReference type="ARBA" id="ARBA00023136"/>
    </source>
</evidence>
<keyword evidence="2" id="KW-0677">Repeat</keyword>
<sequence length="1490" mass="158331">MFKKLFLFLLLSITIVQATTATRTNVTQLYVANFNRAPDDAGLKYWVDKSKLFLEEIASSFYDQPESKNMYPSTFTNAEFINAVYDNMFNRKPDEKGFEYWKRALDDGLISRSLFILAVGNGAQNDDKLILDNKTIVGLEFADGGNNNVNDAYSIMENVTEDIKSVDSALCEYNLDGCDSPESVPKLDNFVGSILETAEGWAKVGTIKIKSTGNKPISKIILSGDGYKNFEVDNKGDIIVSIGADLNSTKNPLYALKAVATNDLGDSDSVDVNISVISIDGNNTTPILENSSGTVLENALVGDSVGAVTIKSIGSSDITKMTLSGTGYEKFLIDNRGYVTVASGASFDYNTTSSYTLKVVAKNSSGDSNIADFKVSVTKQGIAGSPILQPSIGTVSEDAKAGTRVGSIIVKSTGDSAITSFTLSGTGSSNFTVDKTTKIISVATNAKFDYDTTPSYSLKAVANNSTGASNSVTVKINVTKMGSSGVPVLASSTGTVPENAKTGAVVGKVTISSSGSSAIKKMYLSNFDKDSFTIDTAGNIKVSAYSHLDYEKYQSYSLSATALNNEGESTPVSVIIKVTDVPENNPILENSTGTIPENAEANTTVGLITIKSHGDSNITSFTLNGTGKDKFLVDSKGRVSLKASNSLDYETTPEYNLTVIASSAVGNSNSANLIITVTNISDLKPTLQAFTGDIDENASIGDLVGTINIISSGDSSISKITLGGDVNSTFSVNTSGQIRLAKKLDFETTSHYVFSGVATNEAGNSDGVAVNITVKDIVEIKPILGDTVGSVPENAVAGKKVADINITNDGGEAITRVVLSGTGKENFVASLDGNISVSSNANLSYTNNPEYNLTVVVTNKIGDSNTGKVVINVTKDTTLYPVLGATRLSNPETILVGDKVGDINITSSGTSNILDINITGTGSDSFSVDTAGVIKLTKSLDYETKPSYILKVIARNSSGNSNEADLNITVINVDENLPTLRNTLLSVDENATENTIIGQVTILGEGNTSITGFVLSGDDSSKFDVNNTGSISVASGTTFDYETISKYAIKAKAKNSTGDSNIVDVNITINNVPDINATLTPFSGNVEENATTSMNLGQISITQGDSNITSILLTGVGDGNFTVTNSGIIKLSNSANIDYESGYIQFHLKAVATNSSGNSNSSDVNLTLINIPDVNATITGFTKAIDENSSIGTLVGTIVINNKGDSNISEIKLSGNNSDYFSVATDGNVTLNHTLDYKTQSEYNLTAEAVNDAGNSNSVDVNITVIQELKPFITIWKTTDNNRTIRIGTYSTSGTYDYNISWGDGESNISINGDINHTYSNSNNYTVEINGTFPHLFMGDNNSSNTTYFTNYTADKLIEIKKWGTQQWKSMKNSFYKCSNLISIDSDAPDLSNVKDISFMFEGAKSLNISLANWNISKITNMRNMLNDTNLSVDNYSNTLDGWLKTAIDEQNVTLDANNLKYNAVGESAKGDLNNSDSYNWTINDAGLAE</sequence>
<dbReference type="Pfam" id="PF03382">
    <property type="entry name" value="DUF285"/>
    <property type="match status" value="1"/>
</dbReference>
<evidence type="ECO:0000256" key="3">
    <source>
        <dbReference type="ARBA" id="ARBA00022837"/>
    </source>
</evidence>
<dbReference type="InterPro" id="IPR039808">
    <property type="entry name" value="Cadherin"/>
</dbReference>
<dbReference type="Gene3D" id="2.60.40.60">
    <property type="entry name" value="Cadherins"/>
    <property type="match status" value="10"/>
</dbReference>
<dbReference type="InterPro" id="IPR025282">
    <property type="entry name" value="DUF4214"/>
</dbReference>
<feature type="domain" description="Cadherin" evidence="5">
    <location>
        <begin position="394"/>
        <end position="489"/>
    </location>
</feature>
<dbReference type="EMBL" id="FPHG01000031">
    <property type="protein sequence ID" value="SFV56651.1"/>
    <property type="molecule type" value="Genomic_DNA"/>
</dbReference>
<keyword evidence="4" id="KW-0472">Membrane</keyword>
<evidence type="ECO:0000256" key="2">
    <source>
        <dbReference type="ARBA" id="ARBA00022737"/>
    </source>
</evidence>
<dbReference type="GO" id="GO:0005509">
    <property type="term" value="F:calcium ion binding"/>
    <property type="evidence" value="ECO:0007669"/>
    <property type="project" value="InterPro"/>
</dbReference>
<gene>
    <name evidence="6" type="ORF">MNB_SV-9-430</name>
</gene>
<evidence type="ECO:0000259" key="5">
    <source>
        <dbReference type="PROSITE" id="PS50268"/>
    </source>
</evidence>
<proteinExistence type="predicted"/>
<keyword evidence="6" id="KW-0378">Hydrolase</keyword>
<reference evidence="6" key="1">
    <citation type="submission" date="2016-10" db="EMBL/GenBank/DDBJ databases">
        <authorList>
            <person name="de Groot N.N."/>
        </authorList>
    </citation>
    <scope>NUCLEOTIDE SEQUENCE</scope>
</reference>
<dbReference type="SMART" id="SM00112">
    <property type="entry name" value="CA"/>
    <property type="match status" value="7"/>
</dbReference>
<dbReference type="GO" id="GO:0016477">
    <property type="term" value="P:cell migration"/>
    <property type="evidence" value="ECO:0007669"/>
    <property type="project" value="TreeGrafter"/>
</dbReference>
<dbReference type="InterPro" id="IPR015919">
    <property type="entry name" value="Cadherin-like_sf"/>
</dbReference>
<dbReference type="Pfam" id="PF13946">
    <property type="entry name" value="DUF4214"/>
    <property type="match status" value="1"/>
</dbReference>
<feature type="domain" description="Cadherin" evidence="5">
    <location>
        <begin position="1078"/>
        <end position="1181"/>
    </location>
</feature>
<dbReference type="CDD" id="cd11304">
    <property type="entry name" value="Cadherin_repeat"/>
    <property type="match status" value="9"/>
</dbReference>
<dbReference type="InterPro" id="IPR002126">
    <property type="entry name" value="Cadherin-like_dom"/>
</dbReference>
<feature type="domain" description="Cadherin" evidence="5">
    <location>
        <begin position="686"/>
        <end position="784"/>
    </location>
</feature>
<dbReference type="PANTHER" id="PTHR24027">
    <property type="entry name" value="CADHERIN-23"/>
    <property type="match status" value="1"/>
</dbReference>
<evidence type="ECO:0000313" key="6">
    <source>
        <dbReference type="EMBL" id="SFV56651.1"/>
    </source>
</evidence>
<name>A0A1W1BT62_9ZZZZ</name>
<feature type="domain" description="Cadherin" evidence="5">
    <location>
        <begin position="488"/>
        <end position="588"/>
    </location>
</feature>
<dbReference type="EC" id="3.4.21.-" evidence="6"/>
<keyword evidence="3" id="KW-0106">Calcium</keyword>
<organism evidence="6">
    <name type="scientific">hydrothermal vent metagenome</name>
    <dbReference type="NCBI Taxonomy" id="652676"/>
    <lineage>
        <taxon>unclassified sequences</taxon>
        <taxon>metagenomes</taxon>
        <taxon>ecological metagenomes</taxon>
    </lineage>
</organism>
<evidence type="ECO:0000256" key="1">
    <source>
        <dbReference type="ARBA" id="ARBA00004370"/>
    </source>
</evidence>
<dbReference type="PROSITE" id="PS50268">
    <property type="entry name" value="CADHERIN_2"/>
    <property type="match status" value="8"/>
</dbReference>
<protein>
    <submittedName>
        <fullName evidence="6">Proprotein convertase subtilisin/kexin type 7</fullName>
        <ecNumber evidence="6">3.4.21.-</ecNumber>
    </submittedName>
</protein>
<dbReference type="GO" id="GO:0016342">
    <property type="term" value="C:catenin complex"/>
    <property type="evidence" value="ECO:0007669"/>
    <property type="project" value="TreeGrafter"/>
</dbReference>
<dbReference type="GO" id="GO:0016787">
    <property type="term" value="F:hydrolase activity"/>
    <property type="evidence" value="ECO:0007669"/>
    <property type="project" value="UniProtKB-KW"/>
</dbReference>
<feature type="domain" description="Cadherin" evidence="5">
    <location>
        <begin position="979"/>
        <end position="1083"/>
    </location>
</feature>
<feature type="domain" description="Cadherin" evidence="5">
    <location>
        <begin position="902"/>
        <end position="980"/>
    </location>
</feature>
<dbReference type="Pfam" id="PF00028">
    <property type="entry name" value="Cadherin"/>
    <property type="match status" value="6"/>
</dbReference>
<dbReference type="PANTHER" id="PTHR24027:SF438">
    <property type="entry name" value="CADHERIN 23"/>
    <property type="match status" value="1"/>
</dbReference>
<dbReference type="SUPFAM" id="SSF49313">
    <property type="entry name" value="Cadherin-like"/>
    <property type="match status" value="9"/>
</dbReference>